<feature type="region of interest" description="Disordered" evidence="1">
    <location>
        <begin position="1"/>
        <end position="23"/>
    </location>
</feature>
<dbReference type="SMART" id="SM00474">
    <property type="entry name" value="35EXOc"/>
    <property type="match status" value="1"/>
</dbReference>
<dbReference type="SUPFAM" id="SSF53098">
    <property type="entry name" value="Ribonuclease H-like"/>
    <property type="match status" value="1"/>
</dbReference>
<protein>
    <submittedName>
        <fullName evidence="3">Ribonuclease D</fullName>
    </submittedName>
</protein>
<accession>A0A554RX53</accession>
<dbReference type="InterPro" id="IPR002562">
    <property type="entry name" value="3'-5'_exonuclease_dom"/>
</dbReference>
<evidence type="ECO:0000259" key="2">
    <source>
        <dbReference type="SMART" id="SM00474"/>
    </source>
</evidence>
<dbReference type="Proteomes" id="UP000316988">
    <property type="component" value="Unassembled WGS sequence"/>
</dbReference>
<dbReference type="OrthoDB" id="4224322at2"/>
<name>A0A554RX53_9ACTN</name>
<dbReference type="Pfam" id="PF01612">
    <property type="entry name" value="DNA_pol_A_exo1"/>
    <property type="match status" value="1"/>
</dbReference>
<proteinExistence type="predicted"/>
<organism evidence="3 4">
    <name type="scientific">Aeromicrobium piscarium</name>
    <dbReference type="NCBI Taxonomy" id="2590901"/>
    <lineage>
        <taxon>Bacteria</taxon>
        <taxon>Bacillati</taxon>
        <taxon>Actinomycetota</taxon>
        <taxon>Actinomycetes</taxon>
        <taxon>Propionibacteriales</taxon>
        <taxon>Nocardioidaceae</taxon>
        <taxon>Aeromicrobium</taxon>
    </lineage>
</organism>
<dbReference type="CDD" id="cd06142">
    <property type="entry name" value="RNaseD_exo"/>
    <property type="match status" value="1"/>
</dbReference>
<evidence type="ECO:0000256" key="1">
    <source>
        <dbReference type="SAM" id="MobiDB-lite"/>
    </source>
</evidence>
<evidence type="ECO:0000313" key="3">
    <source>
        <dbReference type="EMBL" id="TSD58676.1"/>
    </source>
</evidence>
<dbReference type="GO" id="GO:0008408">
    <property type="term" value="F:3'-5' exonuclease activity"/>
    <property type="evidence" value="ECO:0007669"/>
    <property type="project" value="InterPro"/>
</dbReference>
<dbReference type="InterPro" id="IPR051086">
    <property type="entry name" value="RNase_D-like"/>
</dbReference>
<dbReference type="PANTHER" id="PTHR47649">
    <property type="entry name" value="RIBONUCLEASE D"/>
    <property type="match status" value="1"/>
</dbReference>
<keyword evidence="4" id="KW-1185">Reference proteome</keyword>
<gene>
    <name evidence="3" type="ORF">FNM00_13535</name>
</gene>
<dbReference type="GO" id="GO:0003676">
    <property type="term" value="F:nucleic acid binding"/>
    <property type="evidence" value="ECO:0007669"/>
    <property type="project" value="InterPro"/>
</dbReference>
<comment type="caution">
    <text evidence="3">The sequence shown here is derived from an EMBL/GenBank/DDBJ whole genome shotgun (WGS) entry which is preliminary data.</text>
</comment>
<dbReference type="Gene3D" id="3.30.420.10">
    <property type="entry name" value="Ribonuclease H-like superfamily/Ribonuclease H"/>
    <property type="match status" value="1"/>
</dbReference>
<dbReference type="EMBL" id="VLNT01000012">
    <property type="protein sequence ID" value="TSD58676.1"/>
    <property type="molecule type" value="Genomic_DNA"/>
</dbReference>
<feature type="domain" description="3'-5' exonuclease" evidence="2">
    <location>
        <begin position="53"/>
        <end position="220"/>
    </location>
</feature>
<dbReference type="AlphaFoldDB" id="A0A554RX53"/>
<dbReference type="GO" id="GO:0006139">
    <property type="term" value="P:nucleobase-containing compound metabolic process"/>
    <property type="evidence" value="ECO:0007669"/>
    <property type="project" value="InterPro"/>
</dbReference>
<dbReference type="PANTHER" id="PTHR47649:SF1">
    <property type="entry name" value="RIBONUCLEASE D"/>
    <property type="match status" value="1"/>
</dbReference>
<reference evidence="3 4" key="1">
    <citation type="submission" date="2019-07" db="EMBL/GenBank/DDBJ databases">
        <authorList>
            <person name="Zhao L.H."/>
        </authorList>
    </citation>
    <scope>NUCLEOTIDE SEQUENCE [LARGE SCALE GENOMIC DNA]</scope>
    <source>
        <strain evidence="3 4">Co35</strain>
    </source>
</reference>
<dbReference type="InterPro" id="IPR036397">
    <property type="entry name" value="RNaseH_sf"/>
</dbReference>
<evidence type="ECO:0000313" key="4">
    <source>
        <dbReference type="Proteomes" id="UP000316988"/>
    </source>
</evidence>
<sequence>MRCSLHGARPHGGAPRSATDCPRGTHLRFIPRHPLKRGDLREMKGYGSSVTVTRGDIDASTFEQLAQTQLIAVDTETAGLSWRDDHLALCQLYAPGIDPVLVQVGTDRAERLCRLLADPSIIKVLHFAPFDLHFLYASWRVEVRSIACTKTASRLLWPTLPPADHSLQSLLARQLGIRVEKGSVRTSDWTGELTPAQVEYATDDVRHLPQLFSTLQTQLQDNDLWQTFRAVCDYLPVAARLDVEGYPDPLVY</sequence>
<dbReference type="InterPro" id="IPR012337">
    <property type="entry name" value="RNaseH-like_sf"/>
</dbReference>